<dbReference type="GO" id="GO:0008270">
    <property type="term" value="F:zinc ion binding"/>
    <property type="evidence" value="ECO:0007669"/>
    <property type="project" value="TreeGrafter"/>
</dbReference>
<dbReference type="GO" id="GO:0043171">
    <property type="term" value="P:peptide catabolic process"/>
    <property type="evidence" value="ECO:0007669"/>
    <property type="project" value="TreeGrafter"/>
</dbReference>
<dbReference type="EMBL" id="GDRN01075860">
    <property type="protein sequence ID" value="JAI62980.1"/>
    <property type="molecule type" value="Transcribed_RNA"/>
</dbReference>
<evidence type="ECO:0000259" key="1">
    <source>
        <dbReference type="Pfam" id="PF17900"/>
    </source>
</evidence>
<dbReference type="GO" id="GO:0042277">
    <property type="term" value="F:peptide binding"/>
    <property type="evidence" value="ECO:0007669"/>
    <property type="project" value="TreeGrafter"/>
</dbReference>
<dbReference type="InterPro" id="IPR042097">
    <property type="entry name" value="Aminopeptidase_N-like_N_sf"/>
</dbReference>
<dbReference type="PANTHER" id="PTHR11533:SF294">
    <property type="entry name" value="THYROTROPIN-RELEASING HORMONE-DEGRADING ECTOENZYME"/>
    <property type="match status" value="1"/>
</dbReference>
<dbReference type="GO" id="GO:0005615">
    <property type="term" value="C:extracellular space"/>
    <property type="evidence" value="ECO:0007669"/>
    <property type="project" value="TreeGrafter"/>
</dbReference>
<dbReference type="SUPFAM" id="SSF63737">
    <property type="entry name" value="Leukotriene A4 hydrolase N-terminal domain"/>
    <property type="match status" value="1"/>
</dbReference>
<dbReference type="Gene3D" id="2.60.40.1730">
    <property type="entry name" value="tricorn interacting facor f3 domain"/>
    <property type="match status" value="1"/>
</dbReference>
<organism evidence="2">
    <name type="scientific">Scylla olivacea</name>
    <name type="common">Orange mud crab</name>
    <name type="synonym">Cancer olivacea</name>
    <dbReference type="NCBI Taxonomy" id="85551"/>
    <lineage>
        <taxon>Eukaryota</taxon>
        <taxon>Metazoa</taxon>
        <taxon>Ecdysozoa</taxon>
        <taxon>Arthropoda</taxon>
        <taxon>Crustacea</taxon>
        <taxon>Multicrustacea</taxon>
        <taxon>Malacostraca</taxon>
        <taxon>Eumalacostraca</taxon>
        <taxon>Eucarida</taxon>
        <taxon>Decapoda</taxon>
        <taxon>Pleocyemata</taxon>
        <taxon>Brachyura</taxon>
        <taxon>Eubrachyura</taxon>
        <taxon>Portunoidea</taxon>
        <taxon>Portunidae</taxon>
        <taxon>Portuninae</taxon>
        <taxon>Scylla</taxon>
    </lineage>
</organism>
<dbReference type="GO" id="GO:0016020">
    <property type="term" value="C:membrane"/>
    <property type="evidence" value="ECO:0007669"/>
    <property type="project" value="TreeGrafter"/>
</dbReference>
<dbReference type="InterPro" id="IPR001930">
    <property type="entry name" value="Peptidase_M1"/>
</dbReference>
<dbReference type="InterPro" id="IPR045357">
    <property type="entry name" value="Aminopeptidase_N-like_N"/>
</dbReference>
<sequence length="121" mass="13670">MLAGSCMSNVCWTVRSIPCRWLAATQFQATDARRAFPCFDEPGLKATFEVHLARQSNMTSLSNMPVKETIPMEDQEGWLWDQYHTTVPMSTYLLAFVVSDFVYLNSTTKGGSLFRSKADTE</sequence>
<dbReference type="PANTHER" id="PTHR11533">
    <property type="entry name" value="PROTEASE M1 ZINC METALLOPROTEASE"/>
    <property type="match status" value="1"/>
</dbReference>
<dbReference type="GO" id="GO:0006508">
    <property type="term" value="P:proteolysis"/>
    <property type="evidence" value="ECO:0007669"/>
    <property type="project" value="InterPro"/>
</dbReference>
<proteinExistence type="predicted"/>
<dbReference type="GO" id="GO:0070006">
    <property type="term" value="F:metalloaminopeptidase activity"/>
    <property type="evidence" value="ECO:0007669"/>
    <property type="project" value="TreeGrafter"/>
</dbReference>
<dbReference type="AlphaFoldDB" id="A0A0P4WNN3"/>
<accession>A0A0P4WNN3</accession>
<dbReference type="GO" id="GO:0005737">
    <property type="term" value="C:cytoplasm"/>
    <property type="evidence" value="ECO:0007669"/>
    <property type="project" value="TreeGrafter"/>
</dbReference>
<reference evidence="2" key="1">
    <citation type="submission" date="2015-09" db="EMBL/GenBank/DDBJ databases">
        <title>Scylla olivacea transcriptome.</title>
        <authorList>
            <person name="Ikhwanuddin M."/>
        </authorList>
    </citation>
    <scope>NUCLEOTIDE SEQUENCE</scope>
</reference>
<protein>
    <recommendedName>
        <fullName evidence="1">Aminopeptidase N-like N-terminal domain-containing protein</fullName>
    </recommendedName>
</protein>
<dbReference type="Pfam" id="PF17900">
    <property type="entry name" value="Peptidase_M1_N"/>
    <property type="match status" value="1"/>
</dbReference>
<feature type="domain" description="Aminopeptidase N-like N-terminal" evidence="1">
    <location>
        <begin position="20"/>
        <end position="93"/>
    </location>
</feature>
<dbReference type="PRINTS" id="PR00756">
    <property type="entry name" value="ALADIPTASE"/>
</dbReference>
<evidence type="ECO:0000313" key="2">
    <source>
        <dbReference type="EMBL" id="JAI62980.1"/>
    </source>
</evidence>
<dbReference type="InterPro" id="IPR050344">
    <property type="entry name" value="Peptidase_M1_aminopeptidases"/>
</dbReference>
<name>A0A0P4WNN3_SCYOL</name>